<gene>
    <name evidence="3" type="ORF">BP5553_00072</name>
</gene>
<evidence type="ECO:0000256" key="1">
    <source>
        <dbReference type="SAM" id="MobiDB-lite"/>
    </source>
</evidence>
<feature type="region of interest" description="Disordered" evidence="1">
    <location>
        <begin position="1"/>
        <end position="157"/>
    </location>
</feature>
<dbReference type="GeneID" id="43592921"/>
<reference evidence="3 4" key="1">
    <citation type="journal article" date="2018" name="IMA Fungus">
        <title>IMA Genome-F 9: Draft genome sequence of Annulohypoxylon stygium, Aspergillus mulundensis, Berkeleyomyces basicola (syn. Thielaviopsis basicola), Ceratocystis smalleyi, two Cercospora beticola strains, Coleophoma cylindrospora, Fusarium fracticaudum, Phialophora cf. hyalina, and Morchella septimelata.</title>
        <authorList>
            <person name="Wingfield B.D."/>
            <person name="Bills G.F."/>
            <person name="Dong Y."/>
            <person name="Huang W."/>
            <person name="Nel W.J."/>
            <person name="Swalarsk-Parry B.S."/>
            <person name="Vaghefi N."/>
            <person name="Wilken P.M."/>
            <person name="An Z."/>
            <person name="de Beer Z.W."/>
            <person name="De Vos L."/>
            <person name="Chen L."/>
            <person name="Duong T.A."/>
            <person name="Gao Y."/>
            <person name="Hammerbacher A."/>
            <person name="Kikkert J.R."/>
            <person name="Li Y."/>
            <person name="Li H."/>
            <person name="Li K."/>
            <person name="Li Q."/>
            <person name="Liu X."/>
            <person name="Ma X."/>
            <person name="Naidoo K."/>
            <person name="Pethybridge S.J."/>
            <person name="Sun J."/>
            <person name="Steenkamp E.T."/>
            <person name="van der Nest M.A."/>
            <person name="van Wyk S."/>
            <person name="Wingfield M.J."/>
            <person name="Xiong C."/>
            <person name="Yue Q."/>
            <person name="Zhang X."/>
        </authorList>
    </citation>
    <scope>NUCLEOTIDE SEQUENCE [LARGE SCALE GENOMIC DNA]</scope>
    <source>
        <strain evidence="3 4">BP 5553</strain>
    </source>
</reference>
<feature type="compositionally biased region" description="Basic residues" evidence="1">
    <location>
        <begin position="14"/>
        <end position="23"/>
    </location>
</feature>
<organism evidence="3 4">
    <name type="scientific">Venustampulla echinocandica</name>
    <dbReference type="NCBI Taxonomy" id="2656787"/>
    <lineage>
        <taxon>Eukaryota</taxon>
        <taxon>Fungi</taxon>
        <taxon>Dikarya</taxon>
        <taxon>Ascomycota</taxon>
        <taxon>Pezizomycotina</taxon>
        <taxon>Leotiomycetes</taxon>
        <taxon>Helotiales</taxon>
        <taxon>Pleuroascaceae</taxon>
        <taxon>Venustampulla</taxon>
    </lineage>
</organism>
<dbReference type="GO" id="GO:0005634">
    <property type="term" value="C:nucleus"/>
    <property type="evidence" value="ECO:0007669"/>
    <property type="project" value="TreeGrafter"/>
</dbReference>
<evidence type="ECO:0000313" key="3">
    <source>
        <dbReference type="EMBL" id="RDL40093.1"/>
    </source>
</evidence>
<evidence type="ECO:0000259" key="2">
    <source>
        <dbReference type="PROSITE" id="PS51061"/>
    </source>
</evidence>
<dbReference type="CDD" id="cd06006">
    <property type="entry name" value="R3H_unknown_2"/>
    <property type="match status" value="1"/>
</dbReference>
<dbReference type="GO" id="GO:0000122">
    <property type="term" value="P:negative regulation of transcription by RNA polymerase II"/>
    <property type="evidence" value="ECO:0007669"/>
    <property type="project" value="TreeGrafter"/>
</dbReference>
<dbReference type="GO" id="GO:0000981">
    <property type="term" value="F:DNA-binding transcription factor activity, RNA polymerase II-specific"/>
    <property type="evidence" value="ECO:0007669"/>
    <property type="project" value="TreeGrafter"/>
</dbReference>
<dbReference type="SMART" id="SM00393">
    <property type="entry name" value="R3H"/>
    <property type="match status" value="1"/>
</dbReference>
<keyword evidence="4" id="KW-1185">Reference proteome</keyword>
<dbReference type="PANTHER" id="PTHR12360">
    <property type="entry name" value="NUCLEAR TRANSCRIPTION FACTOR, X-BOX BINDING 1 NFX1"/>
    <property type="match status" value="1"/>
</dbReference>
<dbReference type="EMBL" id="NPIC01000001">
    <property type="protein sequence ID" value="RDL40093.1"/>
    <property type="molecule type" value="Genomic_DNA"/>
</dbReference>
<dbReference type="Proteomes" id="UP000254866">
    <property type="component" value="Unassembled WGS sequence"/>
</dbReference>
<dbReference type="Pfam" id="PF01424">
    <property type="entry name" value="R3H"/>
    <property type="match status" value="1"/>
</dbReference>
<dbReference type="InterPro" id="IPR036867">
    <property type="entry name" value="R3H_dom_sf"/>
</dbReference>
<evidence type="ECO:0000313" key="4">
    <source>
        <dbReference type="Proteomes" id="UP000254866"/>
    </source>
</evidence>
<accession>A0A370TX48</accession>
<dbReference type="SUPFAM" id="SSF82708">
    <property type="entry name" value="R3H domain"/>
    <property type="match status" value="1"/>
</dbReference>
<dbReference type="Gene3D" id="3.30.1370.50">
    <property type="entry name" value="R3H-like domain"/>
    <property type="match status" value="1"/>
</dbReference>
<name>A0A370TX48_9HELO</name>
<feature type="domain" description="R3H" evidence="2">
    <location>
        <begin position="360"/>
        <end position="423"/>
    </location>
</feature>
<dbReference type="InterPro" id="IPR034078">
    <property type="entry name" value="NFX1_fam"/>
</dbReference>
<dbReference type="STRING" id="2656787.A0A370TX48"/>
<dbReference type="InterPro" id="IPR001374">
    <property type="entry name" value="R3H_dom"/>
</dbReference>
<sequence length="623" mass="67651">MSTIETPAPTVRNRPPRNRRGRGGNRGGAAGSGAPTTATQDPNGSLPLRPAAAEPGSTPVSAPAQNPNPNPSRGNRGRRGGRGAPGRGGRRGGMQPMVNGQRAFGGQLTANSPAASVNGEGSLAGDAPVFVPGRPVASRPRTQAPRPRRMSKSQAPDIATRTHEDIANRQYECVICTNEVLSNSKIWTCKSCWSVLHLSCVKRWSKNDVSTHQQRASENEELPPPRQWRCPGCNLPKVDLPETYTCCHHSPVEPNPPSAALIVLDNGIVVILKTGQCEDATSPCAQPCGRKKTNQKQPIKCLASKTSEGNSTKVLSCNEECLKLQRNAKLAAALNIDPATHLDDHIPYSQQTLDAFKDNVKFGQQYEREFRVFAADEKEIRIRFKPMQPQQRAFIHSLAEDFGLDSESQDPEPHRHVCIFKTPRFVSAPMKTLSQCIKVRPVPSTSTEPSTSSKLVKSAVPYNAFLLINPRFGLTIDELRSDIQPEFVAGDFHEFNISFLPSGDVVVQPLPAHFLPGQKLEANLLSMQVAVANKIKSLSLATGTTLCTVDGNLNVLRREDESTAESGGWSQVAKGAARSRNAPVVGEVGVKSSFTVLGTKLAKKMKNEEAVDDWEREVEGWDL</sequence>
<dbReference type="PANTHER" id="PTHR12360:SF12">
    <property type="entry name" value="TRANSCRIPTIONAL REPRESSOR NF-X1"/>
    <property type="match status" value="1"/>
</dbReference>
<dbReference type="AlphaFoldDB" id="A0A370TX48"/>
<dbReference type="RefSeq" id="XP_031872749.1">
    <property type="nucleotide sequence ID" value="XM_032008695.1"/>
</dbReference>
<dbReference type="FunFam" id="3.30.1370.50:FF:000006">
    <property type="entry name" value="NF-X1 finger transcription factor"/>
    <property type="match status" value="1"/>
</dbReference>
<dbReference type="InterPro" id="IPR034077">
    <property type="entry name" value="R3H_FAP1"/>
</dbReference>
<dbReference type="CDD" id="cd16492">
    <property type="entry name" value="RING-CH-C4HC3_NFX1-like"/>
    <property type="match status" value="1"/>
</dbReference>
<dbReference type="PROSITE" id="PS51061">
    <property type="entry name" value="R3H"/>
    <property type="match status" value="1"/>
</dbReference>
<dbReference type="OrthoDB" id="6512771at2759"/>
<protein>
    <recommendedName>
        <fullName evidence="2">R3H domain-containing protein</fullName>
    </recommendedName>
</protein>
<dbReference type="GO" id="GO:0000977">
    <property type="term" value="F:RNA polymerase II transcription regulatory region sequence-specific DNA binding"/>
    <property type="evidence" value="ECO:0007669"/>
    <property type="project" value="TreeGrafter"/>
</dbReference>
<proteinExistence type="predicted"/>
<comment type="caution">
    <text evidence="3">The sequence shown here is derived from an EMBL/GenBank/DDBJ whole genome shotgun (WGS) entry which is preliminary data.</text>
</comment>